<keyword evidence="3" id="KW-0496">Mitochondrion</keyword>
<dbReference type="GO" id="GO:0006457">
    <property type="term" value="P:protein folding"/>
    <property type="evidence" value="ECO:0007669"/>
    <property type="project" value="InterPro"/>
</dbReference>
<keyword evidence="6" id="KW-0732">Signal</keyword>
<protein>
    <recommendedName>
        <fullName evidence="3">GrpE protein homolog</fullName>
    </recommendedName>
</protein>
<sequence>MRGSAVAWTIVLLSLIASGNCFVSTWLPSILEFRSKCSFRTRSLQLLCQTQSPQVESHGPKLGEKAKSLFKYSSSAVQSFFKRFQKNQEEEEFKDRQDLMTSLSKMDSLTGEFSILVSALHATGLSETLSASNETLTLFAPSNSAFNKLPKDCLLWECIENLQLAHENRKQVLMDELKQFLLGSVVRGRWSTEKLNGKYETLTSVRGRKIVTDLRTATTPSDYTDYVLDEEIKQKVKKCNAVIIYSGDLQCKNGVIHIVDSLLDGICPVIFSPTRISMNTSAYPELRARGVELELRVREIRARYQELDDEIRPLNELVQDKKLTRPSCKELSATYERLSTDFQNFQTRTEQEIALARESAAADVTTSLMKVLDSLERAESSFKLQTDKEKEIVAAYKEVDSLLLSILEQQGVATIESLGQKFDPLKHEAVSQRPSSEHPDGFVSEQFQRGYVVGKRVVRPALVVVSSGPEATAGVSEEEVGVESAKDGAETETDKDQQTGPTDGNSIQDEGK</sequence>
<feature type="compositionally biased region" description="Basic and acidic residues" evidence="5">
    <location>
        <begin position="484"/>
        <end position="497"/>
    </location>
</feature>
<dbReference type="Gene3D" id="3.90.20.20">
    <property type="match status" value="1"/>
</dbReference>
<evidence type="ECO:0000256" key="1">
    <source>
        <dbReference type="ARBA" id="ARBA00009054"/>
    </source>
</evidence>
<dbReference type="InterPro" id="IPR000740">
    <property type="entry name" value="GrpE"/>
</dbReference>
<dbReference type="AlphaFoldDB" id="A0A7S0E9L6"/>
<feature type="region of interest" description="Disordered" evidence="5">
    <location>
        <begin position="467"/>
        <end position="512"/>
    </location>
</feature>
<dbReference type="GO" id="GO:0042803">
    <property type="term" value="F:protein homodimerization activity"/>
    <property type="evidence" value="ECO:0007669"/>
    <property type="project" value="InterPro"/>
</dbReference>
<evidence type="ECO:0000256" key="6">
    <source>
        <dbReference type="SAM" id="SignalP"/>
    </source>
</evidence>
<comment type="similarity">
    <text evidence="1 4">Belongs to the GrpE family.</text>
</comment>
<dbReference type="PROSITE" id="PS50213">
    <property type="entry name" value="FAS1"/>
    <property type="match status" value="1"/>
</dbReference>
<comment type="subcellular location">
    <subcellularLocation>
        <location evidence="3">Mitochondrion matrix</location>
    </subcellularLocation>
</comment>
<feature type="chain" id="PRO_5031393274" description="GrpE protein homolog" evidence="6">
    <location>
        <begin position="22"/>
        <end position="512"/>
    </location>
</feature>
<dbReference type="PANTHER" id="PTHR21237:SF40">
    <property type="entry name" value="CELL CYCLE AND APOPTOSIS REGULATOR PROTEIN 2"/>
    <property type="match status" value="1"/>
</dbReference>
<dbReference type="InterPro" id="IPR009012">
    <property type="entry name" value="GrpE_head"/>
</dbReference>
<organism evidence="8">
    <name type="scientific">Hanusia phi</name>
    <dbReference type="NCBI Taxonomy" id="3032"/>
    <lineage>
        <taxon>Eukaryota</taxon>
        <taxon>Cryptophyceae</taxon>
        <taxon>Pyrenomonadales</taxon>
        <taxon>Geminigeraceae</taxon>
        <taxon>Hanusia</taxon>
    </lineage>
</organism>
<dbReference type="Pfam" id="PF01025">
    <property type="entry name" value="GrpE"/>
    <property type="match status" value="1"/>
</dbReference>
<dbReference type="Gene3D" id="2.30.180.10">
    <property type="entry name" value="FAS1 domain"/>
    <property type="match status" value="1"/>
</dbReference>
<dbReference type="SUPFAM" id="SSF51064">
    <property type="entry name" value="Head domain of nucleotide exchange factor GrpE"/>
    <property type="match status" value="1"/>
</dbReference>
<evidence type="ECO:0000256" key="2">
    <source>
        <dbReference type="ARBA" id="ARBA00023186"/>
    </source>
</evidence>
<dbReference type="Pfam" id="PF02469">
    <property type="entry name" value="Fasciclin"/>
    <property type="match status" value="1"/>
</dbReference>
<gene>
    <name evidence="8" type="ORF">HPHI1048_LOCUS5823</name>
</gene>
<dbReference type="InterPro" id="IPR036378">
    <property type="entry name" value="FAS1_dom_sf"/>
</dbReference>
<evidence type="ECO:0000256" key="5">
    <source>
        <dbReference type="SAM" id="MobiDB-lite"/>
    </source>
</evidence>
<evidence type="ECO:0000313" key="8">
    <source>
        <dbReference type="EMBL" id="CAD8475522.1"/>
    </source>
</evidence>
<accession>A0A7S0E9L6</accession>
<dbReference type="InterPro" id="IPR000782">
    <property type="entry name" value="FAS1_domain"/>
</dbReference>
<dbReference type="SUPFAM" id="SSF82153">
    <property type="entry name" value="FAS1 domain"/>
    <property type="match status" value="1"/>
</dbReference>
<feature type="signal peptide" evidence="6">
    <location>
        <begin position="1"/>
        <end position="21"/>
    </location>
</feature>
<dbReference type="SMART" id="SM00554">
    <property type="entry name" value="FAS1"/>
    <property type="match status" value="1"/>
</dbReference>
<dbReference type="Gene3D" id="2.30.22.10">
    <property type="entry name" value="Head domain of nucleotide exchange factor GrpE"/>
    <property type="match status" value="1"/>
</dbReference>
<dbReference type="CDD" id="cd00446">
    <property type="entry name" value="GrpE"/>
    <property type="match status" value="1"/>
</dbReference>
<name>A0A7S0E9L6_9CRYP</name>
<dbReference type="InterPro" id="IPR013805">
    <property type="entry name" value="GrpE_CC"/>
</dbReference>
<evidence type="ECO:0000256" key="3">
    <source>
        <dbReference type="RuleBase" id="RU000640"/>
    </source>
</evidence>
<dbReference type="GO" id="GO:0005759">
    <property type="term" value="C:mitochondrial matrix"/>
    <property type="evidence" value="ECO:0007669"/>
    <property type="project" value="UniProtKB-SubCell"/>
</dbReference>
<dbReference type="GO" id="GO:0051082">
    <property type="term" value="F:unfolded protein binding"/>
    <property type="evidence" value="ECO:0007669"/>
    <property type="project" value="TreeGrafter"/>
</dbReference>
<dbReference type="PANTHER" id="PTHR21237">
    <property type="entry name" value="GRPE PROTEIN"/>
    <property type="match status" value="1"/>
</dbReference>
<dbReference type="SUPFAM" id="SSF58014">
    <property type="entry name" value="Coiled-coil domain of nucleotide exchange factor GrpE"/>
    <property type="match status" value="1"/>
</dbReference>
<evidence type="ECO:0000259" key="7">
    <source>
        <dbReference type="PROSITE" id="PS50213"/>
    </source>
</evidence>
<keyword evidence="2 3" id="KW-0143">Chaperone</keyword>
<comment type="function">
    <text evidence="3">Essential component of the PAM complex, a complex required for the translocation of transit peptide-containing proteins from the inner membrane into the mitochondrial matrix in an ATP-dependent manner.</text>
</comment>
<feature type="compositionally biased region" description="Polar residues" evidence="5">
    <location>
        <begin position="498"/>
        <end position="512"/>
    </location>
</feature>
<evidence type="ECO:0000256" key="4">
    <source>
        <dbReference type="RuleBase" id="RU004478"/>
    </source>
</evidence>
<dbReference type="PRINTS" id="PR00773">
    <property type="entry name" value="GRPEPROTEIN"/>
</dbReference>
<dbReference type="GO" id="GO:0000774">
    <property type="term" value="F:adenyl-nucleotide exchange factor activity"/>
    <property type="evidence" value="ECO:0007669"/>
    <property type="project" value="InterPro"/>
</dbReference>
<feature type="domain" description="FAS1" evidence="7">
    <location>
        <begin position="100"/>
        <end position="263"/>
    </location>
</feature>
<proteinExistence type="inferred from homology"/>
<dbReference type="HAMAP" id="MF_01151">
    <property type="entry name" value="GrpE"/>
    <property type="match status" value="1"/>
</dbReference>
<dbReference type="EMBL" id="HBEO01008372">
    <property type="protein sequence ID" value="CAD8475522.1"/>
    <property type="molecule type" value="Transcribed_RNA"/>
</dbReference>
<dbReference type="GO" id="GO:0051087">
    <property type="term" value="F:protein-folding chaperone binding"/>
    <property type="evidence" value="ECO:0007669"/>
    <property type="project" value="InterPro"/>
</dbReference>
<dbReference type="PROSITE" id="PS01071">
    <property type="entry name" value="GRPE"/>
    <property type="match status" value="1"/>
</dbReference>
<reference evidence="8" key="1">
    <citation type="submission" date="2021-01" db="EMBL/GenBank/DDBJ databases">
        <authorList>
            <person name="Corre E."/>
            <person name="Pelletier E."/>
            <person name="Niang G."/>
            <person name="Scheremetjew M."/>
            <person name="Finn R."/>
            <person name="Kale V."/>
            <person name="Holt S."/>
            <person name="Cochrane G."/>
            <person name="Meng A."/>
            <person name="Brown T."/>
            <person name="Cohen L."/>
        </authorList>
    </citation>
    <scope>NUCLEOTIDE SEQUENCE</scope>
    <source>
        <strain evidence="8">CCMP325</strain>
    </source>
</reference>